<keyword evidence="1 4" id="KW-0808">Transferase</keyword>
<protein>
    <submittedName>
        <fullName evidence="4">GNAT family N-acetyltransferase</fullName>
    </submittedName>
</protein>
<dbReference type="PANTHER" id="PTHR43877:SF1">
    <property type="entry name" value="ACETYLTRANSFERASE"/>
    <property type="match status" value="1"/>
</dbReference>
<dbReference type="RefSeq" id="WP_146385165.1">
    <property type="nucleotide sequence ID" value="NZ_VOHK01000001.1"/>
</dbReference>
<dbReference type="PROSITE" id="PS51186">
    <property type="entry name" value="GNAT"/>
    <property type="match status" value="1"/>
</dbReference>
<dbReference type="Pfam" id="PF25559">
    <property type="entry name" value="DUF7931"/>
    <property type="match status" value="1"/>
</dbReference>
<evidence type="ECO:0000313" key="5">
    <source>
        <dbReference type="Proteomes" id="UP000319980"/>
    </source>
</evidence>
<dbReference type="GO" id="GO:0016747">
    <property type="term" value="F:acyltransferase activity, transferring groups other than amino-acyl groups"/>
    <property type="evidence" value="ECO:0007669"/>
    <property type="project" value="InterPro"/>
</dbReference>
<feature type="domain" description="N-acetyltransferase" evidence="3">
    <location>
        <begin position="10"/>
        <end position="146"/>
    </location>
</feature>
<accession>A0A5C5UDK0</accession>
<dbReference type="EMBL" id="VOHK01000001">
    <property type="protein sequence ID" value="TWT23773.1"/>
    <property type="molecule type" value="Genomic_DNA"/>
</dbReference>
<dbReference type="Proteomes" id="UP000319980">
    <property type="component" value="Unassembled WGS sequence"/>
</dbReference>
<dbReference type="AlphaFoldDB" id="A0A5C5UDK0"/>
<gene>
    <name evidence="4" type="ORF">FQY83_03940</name>
</gene>
<dbReference type="SUPFAM" id="SSF55729">
    <property type="entry name" value="Acyl-CoA N-acyltransferases (Nat)"/>
    <property type="match status" value="1"/>
</dbReference>
<dbReference type="InterPro" id="IPR050832">
    <property type="entry name" value="Bact_Acetyltransf"/>
</dbReference>
<evidence type="ECO:0000313" key="4">
    <source>
        <dbReference type="EMBL" id="TWT23773.1"/>
    </source>
</evidence>
<evidence type="ECO:0000256" key="1">
    <source>
        <dbReference type="ARBA" id="ARBA00022679"/>
    </source>
</evidence>
<dbReference type="InterPro" id="IPR057691">
    <property type="entry name" value="DUF7931"/>
</dbReference>
<reference evidence="4 5" key="1">
    <citation type="journal article" date="2008" name="Int. J. Syst. Evol. Microbiol.">
        <title>Luteimonas marina sp. nov., isolated from seawater.</title>
        <authorList>
            <person name="Baik K.S."/>
            <person name="Park S.C."/>
            <person name="Kim M.S."/>
            <person name="Kim E.M."/>
            <person name="Park C."/>
            <person name="Chun J."/>
            <person name="Seong C.N."/>
        </authorList>
    </citation>
    <scope>NUCLEOTIDE SEQUENCE [LARGE SCALE GENOMIC DNA]</scope>
    <source>
        <strain evidence="4 5">FR1330</strain>
    </source>
</reference>
<sequence length="304" mass="33524">MSAPTGPFQVASVDYRAAFDALRAVRDTVFVQEQQVPVELEIDATDPRCRHVLARDGGGRPIGTARLDPEGRIGRMAVLRDWRARGVGSALLHALLRVAREDGLDRVSLHAQAGAIEFYRRHGFSPLGGRFMEAGIEHQAMQLQFDRPLAVEDREAAIATTTAIILAARRRLWIHSRELDPGLYDQPGVIEALRRFGTAGVGGEARILLHDATAAQRAHAPLIGLAQRLSSVFAFREVEDPVDRACPSAFIANDAGGYYFRALGHRFDGETQRDARARARQLCDSFDLAWERARPCSELRALGL</sequence>
<dbReference type="Pfam" id="PF13673">
    <property type="entry name" value="Acetyltransf_10"/>
    <property type="match status" value="1"/>
</dbReference>
<name>A0A5C5UDK0_9GAMM</name>
<organism evidence="4 5">
    <name type="scientific">Luteimonas marina</name>
    <dbReference type="NCBI Taxonomy" id="488485"/>
    <lineage>
        <taxon>Bacteria</taxon>
        <taxon>Pseudomonadati</taxon>
        <taxon>Pseudomonadota</taxon>
        <taxon>Gammaproteobacteria</taxon>
        <taxon>Lysobacterales</taxon>
        <taxon>Lysobacteraceae</taxon>
        <taxon>Luteimonas</taxon>
    </lineage>
</organism>
<proteinExistence type="predicted"/>
<dbReference type="InterPro" id="IPR016181">
    <property type="entry name" value="Acyl_CoA_acyltransferase"/>
</dbReference>
<comment type="caution">
    <text evidence="4">The sequence shown here is derived from an EMBL/GenBank/DDBJ whole genome shotgun (WGS) entry which is preliminary data.</text>
</comment>
<dbReference type="InterPro" id="IPR000182">
    <property type="entry name" value="GNAT_dom"/>
</dbReference>
<evidence type="ECO:0000259" key="3">
    <source>
        <dbReference type="PROSITE" id="PS51186"/>
    </source>
</evidence>
<keyword evidence="2" id="KW-0012">Acyltransferase</keyword>
<evidence type="ECO:0000256" key="2">
    <source>
        <dbReference type="ARBA" id="ARBA00023315"/>
    </source>
</evidence>
<keyword evidence="5" id="KW-1185">Reference proteome</keyword>
<dbReference type="PANTHER" id="PTHR43877">
    <property type="entry name" value="AMINOALKYLPHOSPHONATE N-ACETYLTRANSFERASE-RELATED-RELATED"/>
    <property type="match status" value="1"/>
</dbReference>
<dbReference type="Gene3D" id="3.40.630.30">
    <property type="match status" value="1"/>
</dbReference>
<dbReference type="CDD" id="cd04301">
    <property type="entry name" value="NAT_SF"/>
    <property type="match status" value="1"/>
</dbReference>
<dbReference type="OrthoDB" id="9796171at2"/>